<evidence type="ECO:0000256" key="1">
    <source>
        <dbReference type="SAM" id="MobiDB-lite"/>
    </source>
</evidence>
<evidence type="ECO:0000313" key="4">
    <source>
        <dbReference type="Proteomes" id="UP001154265"/>
    </source>
</evidence>
<feature type="region of interest" description="Disordered" evidence="1">
    <location>
        <begin position="160"/>
        <end position="181"/>
    </location>
</feature>
<dbReference type="PANTHER" id="PTHR47380">
    <property type="entry name" value="OS02G0533000 PROTEIN"/>
    <property type="match status" value="1"/>
</dbReference>
<feature type="compositionally biased region" description="Basic and acidic residues" evidence="1">
    <location>
        <begin position="165"/>
        <end position="181"/>
    </location>
</feature>
<keyword evidence="2" id="KW-0812">Transmembrane</keyword>
<reference evidence="3" key="2">
    <citation type="submission" date="2022-01" db="EMBL/GenBank/DDBJ databases">
        <authorList>
            <person name="Zivanovic Y."/>
            <person name="Moreira D."/>
            <person name="Lopez-Garcia P."/>
        </authorList>
    </citation>
    <scope>NUCLEOTIDE SEQUENCE</scope>
    <source>
        <strain evidence="3">G9</strain>
    </source>
</reference>
<keyword evidence="4" id="KW-1185">Reference proteome</keyword>
<dbReference type="InterPro" id="IPR044200">
    <property type="entry name" value="At5g03900-like"/>
</dbReference>
<organism evidence="3 4">
    <name type="scientific">Candidatus Synechococcus calcipolaris G9</name>
    <dbReference type="NCBI Taxonomy" id="1497997"/>
    <lineage>
        <taxon>Bacteria</taxon>
        <taxon>Bacillati</taxon>
        <taxon>Cyanobacteriota</taxon>
        <taxon>Cyanophyceae</taxon>
        <taxon>Synechococcales</taxon>
        <taxon>Synechococcaceae</taxon>
        <taxon>Synechococcus</taxon>
    </lineage>
</organism>
<feature type="transmembrane region" description="Helical" evidence="2">
    <location>
        <begin position="303"/>
        <end position="323"/>
    </location>
</feature>
<dbReference type="PANTHER" id="PTHR47380:SF4">
    <property type="entry name" value="OS02G0533000 PROTEIN"/>
    <property type="match status" value="1"/>
</dbReference>
<feature type="transmembrane region" description="Helical" evidence="2">
    <location>
        <begin position="88"/>
        <end position="119"/>
    </location>
</feature>
<sequence length="445" mass="49298">MALDAAVMTAVEQLGYRVTVGDVAARAGMNVRQAEQELLALASDVGGTLQVAETGDIAYVLPQDFRGILRAKYLRLRLQEAWQEIWNVVFYIIRASFGIFLVVSIVLIFLAIAAILIAMTTQGGRGNDRGGGGRSGGGGFNVFFFPDFWYFFGGGRRRSYGAQGQRDRGQRGNRNPEKSENDLNFLEGIYSFLFGDGNPNENLEEERWQIIGQAIVKFQGAVTAEQLAPYLDLPNDPNGDEDFMIPVLSRFNGQPQVTDSGDIIYHFPELQVTARKKRKNAVSIPTILEEKQWKFSQASSGQVMAAIALGTVNFIGALMLWSLLGDGTIAAELGGLVAFVQSIFWLLLAYGIGFLGIPLGRYYWLLGVNSRIRDRNTQRQRHAIVLERPSPTLVQKLAAAKQYAGENYVSESDLAYTSEKDLIEQELESSDKIDAEWIKRLEGNS</sequence>
<name>A0ABT6F0E1_9SYNE</name>
<protein>
    <submittedName>
        <fullName evidence="3">Uncharacterized protein</fullName>
    </submittedName>
</protein>
<dbReference type="Proteomes" id="UP001154265">
    <property type="component" value="Unassembled WGS sequence"/>
</dbReference>
<evidence type="ECO:0000256" key="2">
    <source>
        <dbReference type="SAM" id="Phobius"/>
    </source>
</evidence>
<comment type="caution">
    <text evidence="3">The sequence shown here is derived from an EMBL/GenBank/DDBJ whole genome shotgun (WGS) entry which is preliminary data.</text>
</comment>
<proteinExistence type="predicted"/>
<evidence type="ECO:0000313" key="3">
    <source>
        <dbReference type="EMBL" id="MDG2991331.1"/>
    </source>
</evidence>
<keyword evidence="2" id="KW-0472">Membrane</keyword>
<keyword evidence="2" id="KW-1133">Transmembrane helix</keyword>
<gene>
    <name evidence="3" type="ORF">L3556_10375</name>
</gene>
<dbReference type="RefSeq" id="WP_277867201.1">
    <property type="nucleotide sequence ID" value="NZ_JAKKUT010000002.1"/>
</dbReference>
<dbReference type="EMBL" id="JAKKUT010000002">
    <property type="protein sequence ID" value="MDG2991331.1"/>
    <property type="molecule type" value="Genomic_DNA"/>
</dbReference>
<reference evidence="3" key="1">
    <citation type="journal article" date="2022" name="Genome Biol. Evol.">
        <title>A New Gene Family Diagnostic for Intracellular Biomineralization of Amorphous Ca Carbonates by Cyanobacteria.</title>
        <authorList>
            <person name="Benzerara K."/>
            <person name="Duprat E."/>
            <person name="Bitard-Feildel T."/>
            <person name="Caumes G."/>
            <person name="Cassier-Chauvat C."/>
            <person name="Chauvat F."/>
            <person name="Dezi M."/>
            <person name="Diop S.I."/>
            <person name="Gaschignard G."/>
            <person name="Gorgen S."/>
            <person name="Gugger M."/>
            <person name="Lopez-Garcia P."/>
            <person name="Millet M."/>
            <person name="Skouri-Panet F."/>
            <person name="Moreira D."/>
            <person name="Callebaut I."/>
        </authorList>
    </citation>
    <scope>NUCLEOTIDE SEQUENCE</scope>
    <source>
        <strain evidence="3">G9</strain>
    </source>
</reference>
<feature type="transmembrane region" description="Helical" evidence="2">
    <location>
        <begin position="343"/>
        <end position="365"/>
    </location>
</feature>
<accession>A0ABT6F0E1</accession>